<accession>A0A0L8AI38</accession>
<evidence type="ECO:0000313" key="8">
    <source>
        <dbReference type="Proteomes" id="UP000036908"/>
    </source>
</evidence>
<feature type="transmembrane region" description="Helical" evidence="6">
    <location>
        <begin position="7"/>
        <end position="33"/>
    </location>
</feature>
<reference evidence="8" key="1">
    <citation type="submission" date="2014-11" db="EMBL/GenBank/DDBJ databases">
        <title>Genome sequencing of Roseivirga sp. D-25.</title>
        <authorList>
            <person name="Selvaratnam C."/>
            <person name="Thevarajoo S."/>
            <person name="Goh K.M."/>
            <person name="Eee R."/>
            <person name="Chan K.-G."/>
            <person name="Chong C.S."/>
        </authorList>
    </citation>
    <scope>NUCLEOTIDE SEQUENCE [LARGE SCALE GENOMIC DNA]</scope>
    <source>
        <strain evidence="8">D-25</strain>
    </source>
</reference>
<dbReference type="GO" id="GO:0015920">
    <property type="term" value="P:lipopolysaccharide transport"/>
    <property type="evidence" value="ECO:0007669"/>
    <property type="project" value="TreeGrafter"/>
</dbReference>
<evidence type="ECO:0000313" key="7">
    <source>
        <dbReference type="EMBL" id="KOF01927.1"/>
    </source>
</evidence>
<proteinExistence type="predicted"/>
<evidence type="ECO:0000256" key="4">
    <source>
        <dbReference type="ARBA" id="ARBA00022989"/>
    </source>
</evidence>
<gene>
    <name evidence="7" type="ORF">OB69_14400</name>
</gene>
<evidence type="ECO:0008006" key="9">
    <source>
        <dbReference type="Google" id="ProtNLM"/>
    </source>
</evidence>
<dbReference type="PANTHER" id="PTHR33529:SF6">
    <property type="entry name" value="YJGP_YJGQ FAMILY PERMEASE"/>
    <property type="match status" value="1"/>
</dbReference>
<feature type="transmembrane region" description="Helical" evidence="6">
    <location>
        <begin position="468"/>
        <end position="485"/>
    </location>
</feature>
<evidence type="ECO:0000256" key="1">
    <source>
        <dbReference type="ARBA" id="ARBA00004651"/>
    </source>
</evidence>
<feature type="transmembrane region" description="Helical" evidence="6">
    <location>
        <begin position="443"/>
        <end position="463"/>
    </location>
</feature>
<feature type="transmembrane region" description="Helical" evidence="6">
    <location>
        <begin position="96"/>
        <end position="117"/>
    </location>
</feature>
<dbReference type="GO" id="GO:0043190">
    <property type="term" value="C:ATP-binding cassette (ABC) transporter complex"/>
    <property type="evidence" value="ECO:0007669"/>
    <property type="project" value="TreeGrafter"/>
</dbReference>
<feature type="transmembrane region" description="Helical" evidence="6">
    <location>
        <begin position="53"/>
        <end position="75"/>
    </location>
</feature>
<sequence>MKKIDKLVFGSFIGPFLLTLIVVDFILLLVTLLKYFDKIMGKGLEFSVFAELIAYFSISASPDAFPLAVLLSAIMTFGNLGEHSELTAVKSSGISLVRSLASIFVFVLFLTGFTYYFNTQLVPKINLKTYSLLWDMRSKKPALDIREGVFYNGIPGYSIKVNKKIDDERLLDIIIYDHTNRSKRGNKEVILADSGRMYTFMNQRYLALELYNGIKYDEGSNDKYDQKIDGGQFVRNRFEKSIIRFDLSSFDMGETDQNAFSRSRLVQTRDDLKVGIDSMSLDILRSKKTLFRQVGAKFSYHILRDVETPSQIEKELSFYDSLRTARRKVVAENVDVDTGLSEVEDLNSRDIPVDDLPEVAFMRTPAPPSAEKKTEVKGKVMSDDEVIMAVEAFYNTRAKKMNVYATALNSARGSNATINANISTLATVQRDKNKFRVTRTQQISRSFACLVMFLIGAPIGAIIKKGGLGLPVIISVVFFLIYYTLNTLGDKWGKQGVVDPLFAMWLSNIILLPFGFFFLRQASKDARLFEADFYAVWTEKAKKFFSRKKELKTA</sequence>
<dbReference type="InterPro" id="IPR005495">
    <property type="entry name" value="LptG/LptF_permease"/>
</dbReference>
<dbReference type="RefSeq" id="WP_053224445.1">
    <property type="nucleotide sequence ID" value="NZ_JSVA01000017.1"/>
</dbReference>
<evidence type="ECO:0000256" key="6">
    <source>
        <dbReference type="SAM" id="Phobius"/>
    </source>
</evidence>
<protein>
    <recommendedName>
        <fullName evidence="9">Permease</fullName>
    </recommendedName>
</protein>
<dbReference type="OrthoDB" id="1096108at2"/>
<keyword evidence="8" id="KW-1185">Reference proteome</keyword>
<comment type="subcellular location">
    <subcellularLocation>
        <location evidence="1">Cell membrane</location>
        <topology evidence="1">Multi-pass membrane protein</topology>
    </subcellularLocation>
</comment>
<dbReference type="PANTHER" id="PTHR33529">
    <property type="entry name" value="SLR0882 PROTEIN-RELATED"/>
    <property type="match status" value="1"/>
</dbReference>
<evidence type="ECO:0000256" key="2">
    <source>
        <dbReference type="ARBA" id="ARBA00022475"/>
    </source>
</evidence>
<dbReference type="AlphaFoldDB" id="A0A0L8AI38"/>
<keyword evidence="5 6" id="KW-0472">Membrane</keyword>
<keyword evidence="2" id="KW-1003">Cell membrane</keyword>
<feature type="transmembrane region" description="Helical" evidence="6">
    <location>
        <begin position="497"/>
        <end position="519"/>
    </location>
</feature>
<evidence type="ECO:0000256" key="3">
    <source>
        <dbReference type="ARBA" id="ARBA00022692"/>
    </source>
</evidence>
<organism evidence="7 8">
    <name type="scientific">Roseivirga seohaensis subsp. aquiponti</name>
    <dbReference type="NCBI Taxonomy" id="1566026"/>
    <lineage>
        <taxon>Bacteria</taxon>
        <taxon>Pseudomonadati</taxon>
        <taxon>Bacteroidota</taxon>
        <taxon>Cytophagia</taxon>
        <taxon>Cytophagales</taxon>
        <taxon>Roseivirgaceae</taxon>
        <taxon>Roseivirga</taxon>
    </lineage>
</organism>
<name>A0A0L8AI38_9BACT</name>
<dbReference type="PATRIC" id="fig|1566026.4.peg.1191"/>
<evidence type="ECO:0000256" key="5">
    <source>
        <dbReference type="ARBA" id="ARBA00023136"/>
    </source>
</evidence>
<keyword evidence="4 6" id="KW-1133">Transmembrane helix</keyword>
<dbReference type="Proteomes" id="UP000036908">
    <property type="component" value="Unassembled WGS sequence"/>
</dbReference>
<dbReference type="EMBL" id="JSVA01000017">
    <property type="protein sequence ID" value="KOF01927.1"/>
    <property type="molecule type" value="Genomic_DNA"/>
</dbReference>
<dbReference type="Pfam" id="PF03739">
    <property type="entry name" value="LptF_LptG"/>
    <property type="match status" value="1"/>
</dbReference>
<keyword evidence="3 6" id="KW-0812">Transmembrane</keyword>
<comment type="caution">
    <text evidence="7">The sequence shown here is derived from an EMBL/GenBank/DDBJ whole genome shotgun (WGS) entry which is preliminary data.</text>
</comment>